<evidence type="ECO:0000256" key="2">
    <source>
        <dbReference type="ARBA" id="ARBA00008685"/>
    </source>
</evidence>
<accession>A0A067RIP4</accession>
<evidence type="ECO:0000256" key="4">
    <source>
        <dbReference type="ARBA" id="ARBA00022692"/>
    </source>
</evidence>
<dbReference type="eggNOG" id="ENOG502S0WT">
    <property type="taxonomic scope" value="Eukaryota"/>
</dbReference>
<evidence type="ECO:0000313" key="13">
    <source>
        <dbReference type="Proteomes" id="UP000027135"/>
    </source>
</evidence>
<dbReference type="InterPro" id="IPR001320">
    <property type="entry name" value="Iontro_rcpt_C"/>
</dbReference>
<dbReference type="GO" id="GO:0015276">
    <property type="term" value="F:ligand-gated monoatomic ion channel activity"/>
    <property type="evidence" value="ECO:0007669"/>
    <property type="project" value="InterPro"/>
</dbReference>
<feature type="chain" id="PRO_5001648177" description="Ionotropic glutamate receptor C-terminal domain-containing protein" evidence="10">
    <location>
        <begin position="18"/>
        <end position="670"/>
    </location>
</feature>
<feature type="domain" description="Ionotropic glutamate receptor C-terminal" evidence="11">
    <location>
        <begin position="370"/>
        <end position="648"/>
    </location>
</feature>
<dbReference type="OMA" id="MYSIWRS"/>
<comment type="subcellular location">
    <subcellularLocation>
        <location evidence="1">Cell membrane</location>
        <topology evidence="1">Multi-pass membrane protein</topology>
    </subcellularLocation>
</comment>
<dbReference type="PANTHER" id="PTHR42643">
    <property type="entry name" value="IONOTROPIC RECEPTOR 20A-RELATED"/>
    <property type="match status" value="1"/>
</dbReference>
<dbReference type="Proteomes" id="UP000027135">
    <property type="component" value="Unassembled WGS sequence"/>
</dbReference>
<keyword evidence="5 9" id="KW-1133">Transmembrane helix</keyword>
<dbReference type="InParanoid" id="A0A067RIP4"/>
<dbReference type="InterPro" id="IPR052192">
    <property type="entry name" value="Insect_Ionotropic_Sensory_Rcpt"/>
</dbReference>
<gene>
    <name evidence="12" type="ORF">L798_05210</name>
</gene>
<keyword evidence="3" id="KW-1003">Cell membrane</keyword>
<evidence type="ECO:0000256" key="3">
    <source>
        <dbReference type="ARBA" id="ARBA00022475"/>
    </source>
</evidence>
<evidence type="ECO:0000256" key="10">
    <source>
        <dbReference type="SAM" id="SignalP"/>
    </source>
</evidence>
<keyword evidence="8" id="KW-0325">Glycoprotein</keyword>
<evidence type="ECO:0000256" key="7">
    <source>
        <dbReference type="ARBA" id="ARBA00023170"/>
    </source>
</evidence>
<evidence type="ECO:0000256" key="8">
    <source>
        <dbReference type="ARBA" id="ARBA00023180"/>
    </source>
</evidence>
<dbReference type="AlphaFoldDB" id="A0A067RIP4"/>
<feature type="transmembrane region" description="Helical" evidence="9">
    <location>
        <begin position="445"/>
        <end position="470"/>
    </location>
</feature>
<dbReference type="Pfam" id="PF00060">
    <property type="entry name" value="Lig_chan"/>
    <property type="match status" value="1"/>
</dbReference>
<dbReference type="EMBL" id="KK852609">
    <property type="protein sequence ID" value="KDR20321.1"/>
    <property type="molecule type" value="Genomic_DNA"/>
</dbReference>
<name>A0A067RIP4_ZOONE</name>
<dbReference type="Gene3D" id="1.10.287.70">
    <property type="match status" value="1"/>
</dbReference>
<dbReference type="GO" id="GO:0005886">
    <property type="term" value="C:plasma membrane"/>
    <property type="evidence" value="ECO:0007669"/>
    <property type="project" value="UniProtKB-SubCell"/>
</dbReference>
<evidence type="ECO:0000313" key="12">
    <source>
        <dbReference type="EMBL" id="KDR20321.1"/>
    </source>
</evidence>
<reference evidence="12 13" key="1">
    <citation type="journal article" date="2014" name="Nat. Commun.">
        <title>Molecular traces of alternative social organization in a termite genome.</title>
        <authorList>
            <person name="Terrapon N."/>
            <person name="Li C."/>
            <person name="Robertson H.M."/>
            <person name="Ji L."/>
            <person name="Meng X."/>
            <person name="Booth W."/>
            <person name="Chen Z."/>
            <person name="Childers C.P."/>
            <person name="Glastad K.M."/>
            <person name="Gokhale K."/>
            <person name="Gowin J."/>
            <person name="Gronenberg W."/>
            <person name="Hermansen R.A."/>
            <person name="Hu H."/>
            <person name="Hunt B.G."/>
            <person name="Huylmans A.K."/>
            <person name="Khalil S.M."/>
            <person name="Mitchell R.D."/>
            <person name="Munoz-Torres M.C."/>
            <person name="Mustard J.A."/>
            <person name="Pan H."/>
            <person name="Reese J.T."/>
            <person name="Scharf M.E."/>
            <person name="Sun F."/>
            <person name="Vogel H."/>
            <person name="Xiao J."/>
            <person name="Yang W."/>
            <person name="Yang Z."/>
            <person name="Yang Z."/>
            <person name="Zhou J."/>
            <person name="Zhu J."/>
            <person name="Brent C.S."/>
            <person name="Elsik C.G."/>
            <person name="Goodisman M.A."/>
            <person name="Liberles D.A."/>
            <person name="Roe R.M."/>
            <person name="Vargo E.L."/>
            <person name="Vilcinskas A."/>
            <person name="Wang J."/>
            <person name="Bornberg-Bauer E."/>
            <person name="Korb J."/>
            <person name="Zhang G."/>
            <person name="Liebig J."/>
        </authorList>
    </citation>
    <scope>NUCLEOTIDE SEQUENCE [LARGE SCALE GENOMIC DNA]</scope>
    <source>
        <tissue evidence="12">Whole organism</tissue>
    </source>
</reference>
<organism evidence="12 13">
    <name type="scientific">Zootermopsis nevadensis</name>
    <name type="common">Dampwood termite</name>
    <dbReference type="NCBI Taxonomy" id="136037"/>
    <lineage>
        <taxon>Eukaryota</taxon>
        <taxon>Metazoa</taxon>
        <taxon>Ecdysozoa</taxon>
        <taxon>Arthropoda</taxon>
        <taxon>Hexapoda</taxon>
        <taxon>Insecta</taxon>
        <taxon>Pterygota</taxon>
        <taxon>Neoptera</taxon>
        <taxon>Polyneoptera</taxon>
        <taxon>Dictyoptera</taxon>
        <taxon>Blattodea</taxon>
        <taxon>Blattoidea</taxon>
        <taxon>Termitoidae</taxon>
        <taxon>Termopsidae</taxon>
        <taxon>Zootermopsis</taxon>
    </lineage>
</organism>
<sequence>MLTVMVLAMSALGSCNELPNYATELIGKMCHEVARKYFLKSKCLALVTEDNSKILDYMYPLDFPTFHIQLPLSFMKSSERLDEEFETYPWDKFFMAPIDAGCLAFVVQTSDVKFMVQTFARLAHSPRSIHRANKKYLFVPSRDVEDAIFETGVKNVFSMREIDFMPDLVIARFVAERNLVSGYSKRTLPVADSSKAEGNLTLELITHRFVGQNPSERVSLDMWMPTMDFLYKANLYPDKISNLMGKHITMTTMHYPPLTVIDENADPPIYDGLELRFIYEWARAVNFTWSIVYDGGWWGDVWPNGSGDGLCGLVSSDIADVGFSAIYLWDNAHLFLDFSSIYFGSSLTVVTPRPKLLPGWMVPIHPFNPDMWYAVGMSVIGCTLALYITSKTSMRLLGRGTRNNVVNLYSTWVECAFRTMGLLVLQVPPDERDFSTPRHVPMRHLVTWLILFYFVVTTAYCGGLATVLTLPRYEKPIESVSDLADHNLIWGGMDDAFTFIMRGSSDPKMQTVVRNFRLESEEYLTARAKVGDMGFVIERMLGGHFYMPSFVNEETMQRLRVMKGNLYFSHTVYVLRKGSPLETSINNMIQWVRDAGLFVFWEGLTVRNYMSSPRQHSVINSRNEEDMGPTKLLLQHVSGAFYMLGFGLAVSLVILIFELVRFKFRQIVEK</sequence>
<dbReference type="Gene3D" id="3.40.190.10">
    <property type="entry name" value="Periplasmic binding protein-like II"/>
    <property type="match status" value="1"/>
</dbReference>
<keyword evidence="10" id="KW-0732">Signal</keyword>
<dbReference type="GO" id="GO:0050906">
    <property type="term" value="P:detection of stimulus involved in sensory perception"/>
    <property type="evidence" value="ECO:0007669"/>
    <property type="project" value="UniProtKB-ARBA"/>
</dbReference>
<evidence type="ECO:0000256" key="1">
    <source>
        <dbReference type="ARBA" id="ARBA00004651"/>
    </source>
</evidence>
<keyword evidence="6 9" id="KW-0472">Membrane</keyword>
<evidence type="ECO:0000256" key="6">
    <source>
        <dbReference type="ARBA" id="ARBA00023136"/>
    </source>
</evidence>
<feature type="transmembrane region" description="Helical" evidence="9">
    <location>
        <begin position="371"/>
        <end position="389"/>
    </location>
</feature>
<dbReference type="STRING" id="136037.A0A067RIP4"/>
<keyword evidence="7" id="KW-0675">Receptor</keyword>
<proteinExistence type="inferred from homology"/>
<dbReference type="PANTHER" id="PTHR42643:SF40">
    <property type="entry name" value="IONOTROPIC RECEPTOR 41A-RELATED"/>
    <property type="match status" value="1"/>
</dbReference>
<dbReference type="FunCoup" id="A0A067RIP4">
    <property type="interactions" value="58"/>
</dbReference>
<feature type="signal peptide" evidence="10">
    <location>
        <begin position="1"/>
        <end position="17"/>
    </location>
</feature>
<evidence type="ECO:0000259" key="11">
    <source>
        <dbReference type="Pfam" id="PF00060"/>
    </source>
</evidence>
<comment type="similarity">
    <text evidence="2">Belongs to the glutamate-gated ion channel (TC 1.A.10.1) family.</text>
</comment>
<keyword evidence="13" id="KW-1185">Reference proteome</keyword>
<dbReference type="SUPFAM" id="SSF53850">
    <property type="entry name" value="Periplasmic binding protein-like II"/>
    <property type="match status" value="1"/>
</dbReference>
<evidence type="ECO:0000256" key="9">
    <source>
        <dbReference type="SAM" id="Phobius"/>
    </source>
</evidence>
<protein>
    <recommendedName>
        <fullName evidence="11">Ionotropic glutamate receptor C-terminal domain-containing protein</fullName>
    </recommendedName>
</protein>
<evidence type="ECO:0000256" key="5">
    <source>
        <dbReference type="ARBA" id="ARBA00022989"/>
    </source>
</evidence>
<keyword evidence="4 9" id="KW-0812">Transmembrane</keyword>
<feature type="transmembrane region" description="Helical" evidence="9">
    <location>
        <begin position="640"/>
        <end position="660"/>
    </location>
</feature>